<accession>A0AAD9FVF3</accession>
<dbReference type="PANTHER" id="PTHR45649:SF3">
    <property type="entry name" value="POLYAMINE TRANSPORTER TPO5"/>
    <property type="match status" value="1"/>
</dbReference>
<comment type="subcellular location">
    <subcellularLocation>
        <location evidence="1">Membrane</location>
        <topology evidence="1">Multi-pass membrane protein</topology>
    </subcellularLocation>
</comment>
<feature type="transmembrane region" description="Helical" evidence="6">
    <location>
        <begin position="54"/>
        <end position="77"/>
    </location>
</feature>
<feature type="transmembrane region" description="Helical" evidence="6">
    <location>
        <begin position="336"/>
        <end position="366"/>
    </location>
</feature>
<name>A0AAD9FVF3_PAPLA</name>
<dbReference type="Gene3D" id="1.20.1740.10">
    <property type="entry name" value="Amino acid/polyamine transporter I"/>
    <property type="match status" value="1"/>
</dbReference>
<feature type="transmembrane region" description="Helical" evidence="6">
    <location>
        <begin position="387"/>
        <end position="409"/>
    </location>
</feature>
<dbReference type="InterPro" id="IPR002293">
    <property type="entry name" value="AA/rel_permease1"/>
</dbReference>
<dbReference type="GO" id="GO:0016020">
    <property type="term" value="C:membrane"/>
    <property type="evidence" value="ECO:0007669"/>
    <property type="project" value="UniProtKB-SubCell"/>
</dbReference>
<keyword evidence="4 6" id="KW-1133">Transmembrane helix</keyword>
<dbReference type="Pfam" id="PF13520">
    <property type="entry name" value="AA_permease_2"/>
    <property type="match status" value="1"/>
</dbReference>
<feature type="transmembrane region" description="Helical" evidence="6">
    <location>
        <begin position="204"/>
        <end position="222"/>
    </location>
</feature>
<gene>
    <name evidence="7" type="ORF">DB88DRAFT_475961</name>
</gene>
<feature type="transmembrane region" description="Helical" evidence="6">
    <location>
        <begin position="83"/>
        <end position="103"/>
    </location>
</feature>
<feature type="transmembrane region" description="Helical" evidence="6">
    <location>
        <begin position="178"/>
        <end position="198"/>
    </location>
</feature>
<feature type="transmembrane region" description="Helical" evidence="6">
    <location>
        <begin position="285"/>
        <end position="308"/>
    </location>
</feature>
<evidence type="ECO:0000256" key="4">
    <source>
        <dbReference type="ARBA" id="ARBA00022989"/>
    </source>
</evidence>
<feature type="transmembrane region" description="Helical" evidence="6">
    <location>
        <begin position="455"/>
        <end position="474"/>
    </location>
</feature>
<dbReference type="PANTHER" id="PTHR45649">
    <property type="entry name" value="AMINO-ACID PERMEASE BAT1"/>
    <property type="match status" value="1"/>
</dbReference>
<feature type="transmembrane region" description="Helical" evidence="6">
    <location>
        <begin position="486"/>
        <end position="505"/>
    </location>
</feature>
<evidence type="ECO:0000256" key="6">
    <source>
        <dbReference type="SAM" id="Phobius"/>
    </source>
</evidence>
<evidence type="ECO:0000256" key="5">
    <source>
        <dbReference type="ARBA" id="ARBA00023136"/>
    </source>
</evidence>
<keyword evidence="8" id="KW-1185">Reference proteome</keyword>
<evidence type="ECO:0000256" key="3">
    <source>
        <dbReference type="ARBA" id="ARBA00022692"/>
    </source>
</evidence>
<comment type="caution">
    <text evidence="7">The sequence shown here is derived from an EMBL/GenBank/DDBJ whole genome shotgun (WGS) entry which is preliminary data.</text>
</comment>
<dbReference type="AlphaFoldDB" id="A0AAD9FVF3"/>
<feature type="transmembrane region" description="Helical" evidence="6">
    <location>
        <begin position="415"/>
        <end position="434"/>
    </location>
</feature>
<sequence>MTVENGIVEQQLHSPSDKKNDHLAVGEGREDAVVLEQKFGYVQELPRTKSFFNLWMMTIVLSSVPYGLATTFFYPLYNGGAVVAVWDWIIMTFIYICVAISLGEIASRYPVSGGLYYWSFQLSPARFAPLVSYIVGWISVVGNITVTLAVNFATTQLILSAVTLYYPDYYPTQWQTVLASWALILLLGVIGILAQHWLHYIDMFTIVWIVAVVLATVITLPIKAASGRRSGHYVFAEFHDQGSGFPRGWSFVMGLIQGAYCYSATGMLPAMSEEAIKPDLSIPRAMVAGVGVNGLLGFMFILAIMFTLGDLSTILDSPTGQPLPEMFLEATGTRGAAFGLFFLILVIGLSCGLACSTAASRCVWAFSRDGGLPGARVFGRVSSKLELPLNAFFLMTAIQCALACIYFGSSAAFNAFLGVSVICLGGACFLPILISFLRGRKEIKSGRFYKGKFGFFCNVVSIAWFLLAIPLLSFPTGLPVTAVGMNYASVVFVGFALIALVWYIISGRKHFNGPPDSRTGL</sequence>
<dbReference type="InterPro" id="IPR004840">
    <property type="entry name" value="Amino_acid_permease_CS"/>
</dbReference>
<dbReference type="GO" id="GO:0022857">
    <property type="term" value="F:transmembrane transporter activity"/>
    <property type="evidence" value="ECO:0007669"/>
    <property type="project" value="InterPro"/>
</dbReference>
<protein>
    <submittedName>
        <fullName evidence="7">Amino acid transporter</fullName>
    </submittedName>
</protein>
<dbReference type="Proteomes" id="UP001182556">
    <property type="component" value="Unassembled WGS sequence"/>
</dbReference>
<evidence type="ECO:0000256" key="2">
    <source>
        <dbReference type="ARBA" id="ARBA00022448"/>
    </source>
</evidence>
<keyword evidence="2" id="KW-0813">Transport</keyword>
<reference evidence="7" key="1">
    <citation type="submission" date="2023-02" db="EMBL/GenBank/DDBJ databases">
        <title>Identification and recombinant expression of a fungal hydrolase from Papiliotrema laurentii that hydrolyzes apple cutin and clears colloidal polyester polyurethane.</title>
        <authorList>
            <consortium name="DOE Joint Genome Institute"/>
            <person name="Roman V.A."/>
            <person name="Bojanowski C."/>
            <person name="Crable B.R."/>
            <person name="Wagner D.N."/>
            <person name="Hung C.S."/>
            <person name="Nadeau L.J."/>
            <person name="Schratz L."/>
            <person name="Haridas S."/>
            <person name="Pangilinan J."/>
            <person name="Lipzen A."/>
            <person name="Na H."/>
            <person name="Yan M."/>
            <person name="Ng V."/>
            <person name="Grigoriev I.V."/>
            <person name="Spatafora J.W."/>
            <person name="Barlow D."/>
            <person name="Biffinger J."/>
            <person name="Kelley-Loughnane N."/>
            <person name="Varaljay V.A."/>
            <person name="Crookes-Goodson W.J."/>
        </authorList>
    </citation>
    <scope>NUCLEOTIDE SEQUENCE</scope>
    <source>
        <strain evidence="7">5307AH</strain>
    </source>
</reference>
<dbReference type="PIRSF" id="PIRSF006060">
    <property type="entry name" value="AA_transporter"/>
    <property type="match status" value="1"/>
</dbReference>
<dbReference type="GO" id="GO:0006865">
    <property type="term" value="P:amino acid transport"/>
    <property type="evidence" value="ECO:0007669"/>
    <property type="project" value="InterPro"/>
</dbReference>
<evidence type="ECO:0000313" key="7">
    <source>
        <dbReference type="EMBL" id="KAK1926898.1"/>
    </source>
</evidence>
<dbReference type="EMBL" id="JAODAN010000001">
    <property type="protein sequence ID" value="KAK1926898.1"/>
    <property type="molecule type" value="Genomic_DNA"/>
</dbReference>
<evidence type="ECO:0000256" key="1">
    <source>
        <dbReference type="ARBA" id="ARBA00004141"/>
    </source>
</evidence>
<evidence type="ECO:0000313" key="8">
    <source>
        <dbReference type="Proteomes" id="UP001182556"/>
    </source>
</evidence>
<dbReference type="PROSITE" id="PS00218">
    <property type="entry name" value="AMINO_ACID_PERMEASE_1"/>
    <property type="match status" value="1"/>
</dbReference>
<proteinExistence type="predicted"/>
<organism evidence="7 8">
    <name type="scientific">Papiliotrema laurentii</name>
    <name type="common">Cryptococcus laurentii</name>
    <dbReference type="NCBI Taxonomy" id="5418"/>
    <lineage>
        <taxon>Eukaryota</taxon>
        <taxon>Fungi</taxon>
        <taxon>Dikarya</taxon>
        <taxon>Basidiomycota</taxon>
        <taxon>Agaricomycotina</taxon>
        <taxon>Tremellomycetes</taxon>
        <taxon>Tremellales</taxon>
        <taxon>Rhynchogastremaceae</taxon>
        <taxon>Papiliotrema</taxon>
    </lineage>
</organism>
<keyword evidence="3 6" id="KW-0812">Transmembrane</keyword>
<keyword evidence="5 6" id="KW-0472">Membrane</keyword>